<keyword evidence="3" id="KW-1185">Reference proteome</keyword>
<evidence type="ECO:0000313" key="3">
    <source>
        <dbReference type="Proteomes" id="UP000225277"/>
    </source>
</evidence>
<evidence type="ECO:0000313" key="2">
    <source>
        <dbReference type="EMBL" id="CZT24032.1"/>
    </source>
</evidence>
<protein>
    <submittedName>
        <fullName evidence="2">Uncharacterized protein</fullName>
    </submittedName>
</protein>
<name>A0A2D3VFT8_9PEZI</name>
<feature type="compositionally biased region" description="Polar residues" evidence="1">
    <location>
        <begin position="21"/>
        <end position="38"/>
    </location>
</feature>
<feature type="region of interest" description="Disordered" evidence="1">
    <location>
        <begin position="1"/>
        <end position="91"/>
    </location>
</feature>
<dbReference type="AlphaFoldDB" id="A0A2D3VFT8"/>
<gene>
    <name evidence="2" type="ORF">RCC_09749</name>
</gene>
<dbReference type="Proteomes" id="UP000225277">
    <property type="component" value="Unassembled WGS sequence"/>
</dbReference>
<proteinExistence type="predicted"/>
<dbReference type="OrthoDB" id="5389892at2759"/>
<reference evidence="2 3" key="1">
    <citation type="submission" date="2016-03" db="EMBL/GenBank/DDBJ databases">
        <authorList>
            <person name="Ploux O."/>
        </authorList>
    </citation>
    <scope>NUCLEOTIDE SEQUENCE [LARGE SCALE GENOMIC DNA]</scope>
    <source>
        <strain evidence="2 3">URUG2</strain>
    </source>
</reference>
<dbReference type="RefSeq" id="XP_023630756.1">
    <property type="nucleotide sequence ID" value="XM_023774988.1"/>
</dbReference>
<dbReference type="GeneID" id="35604810"/>
<sequence>MENSAGDSKTAVDYLDPTNEPEPSTETGLGSHFGSSFDPSMKKNATRQQPAQSAPQASAAEKLSTTSSSMTTAQLQAAAAEGDPNNLQKKK</sequence>
<feature type="compositionally biased region" description="Low complexity" evidence="1">
    <location>
        <begin position="48"/>
        <end position="60"/>
    </location>
</feature>
<dbReference type="EMBL" id="FJUY01000019">
    <property type="protein sequence ID" value="CZT24032.1"/>
    <property type="molecule type" value="Genomic_DNA"/>
</dbReference>
<evidence type="ECO:0000256" key="1">
    <source>
        <dbReference type="SAM" id="MobiDB-lite"/>
    </source>
</evidence>
<accession>A0A2D3VFT8</accession>
<organism evidence="2 3">
    <name type="scientific">Ramularia collo-cygni</name>
    <dbReference type="NCBI Taxonomy" id="112498"/>
    <lineage>
        <taxon>Eukaryota</taxon>
        <taxon>Fungi</taxon>
        <taxon>Dikarya</taxon>
        <taxon>Ascomycota</taxon>
        <taxon>Pezizomycotina</taxon>
        <taxon>Dothideomycetes</taxon>
        <taxon>Dothideomycetidae</taxon>
        <taxon>Mycosphaerellales</taxon>
        <taxon>Mycosphaerellaceae</taxon>
        <taxon>Ramularia</taxon>
    </lineage>
</organism>
<feature type="compositionally biased region" description="Polar residues" evidence="1">
    <location>
        <begin position="63"/>
        <end position="75"/>
    </location>
</feature>